<sequence length="37" mass="3954">MRPPLRQMEVSALREATPSVAFGDIRGGEITLTPQAG</sequence>
<reference evidence="1" key="1">
    <citation type="submission" date="2022-03" db="EMBL/GenBank/DDBJ databases">
        <authorList>
            <person name="Brunel B."/>
        </authorList>
    </citation>
    <scope>NUCLEOTIDE SEQUENCE</scope>
    <source>
        <strain evidence="1">STM4922sample</strain>
    </source>
</reference>
<organism evidence="1 2">
    <name type="scientific">Mesorhizobium ventifaucium</name>
    <dbReference type="NCBI Taxonomy" id="666020"/>
    <lineage>
        <taxon>Bacteria</taxon>
        <taxon>Pseudomonadati</taxon>
        <taxon>Pseudomonadota</taxon>
        <taxon>Alphaproteobacteria</taxon>
        <taxon>Hyphomicrobiales</taxon>
        <taxon>Phyllobacteriaceae</taxon>
        <taxon>Mesorhizobium</taxon>
    </lineage>
</organism>
<proteinExistence type="predicted"/>
<dbReference type="EMBL" id="CAKXZS010000056">
    <property type="protein sequence ID" value="CAH2407201.1"/>
    <property type="molecule type" value="Genomic_DNA"/>
</dbReference>
<gene>
    <name evidence="1" type="ORF">MES4922_60146</name>
</gene>
<name>A0ABM9ED33_9HYPH</name>
<comment type="caution">
    <text evidence="1">The sequence shown here is derived from an EMBL/GenBank/DDBJ whole genome shotgun (WGS) entry which is preliminary data.</text>
</comment>
<evidence type="ECO:0000313" key="2">
    <source>
        <dbReference type="Proteomes" id="UP001152604"/>
    </source>
</evidence>
<accession>A0ABM9ED33</accession>
<protein>
    <submittedName>
        <fullName evidence="1">Uncharacterized protein</fullName>
    </submittedName>
</protein>
<keyword evidence="2" id="KW-1185">Reference proteome</keyword>
<dbReference type="Proteomes" id="UP001152604">
    <property type="component" value="Unassembled WGS sequence"/>
</dbReference>
<evidence type="ECO:0000313" key="1">
    <source>
        <dbReference type="EMBL" id="CAH2407201.1"/>
    </source>
</evidence>